<organism evidence="1 2">
    <name type="scientific">Extremus antarcticus</name>
    <dbReference type="NCBI Taxonomy" id="702011"/>
    <lineage>
        <taxon>Eukaryota</taxon>
        <taxon>Fungi</taxon>
        <taxon>Dikarya</taxon>
        <taxon>Ascomycota</taxon>
        <taxon>Pezizomycotina</taxon>
        <taxon>Dothideomycetes</taxon>
        <taxon>Dothideomycetidae</taxon>
        <taxon>Mycosphaerellales</taxon>
        <taxon>Extremaceae</taxon>
        <taxon>Extremus</taxon>
    </lineage>
</organism>
<reference evidence="1" key="1">
    <citation type="submission" date="2023-04" db="EMBL/GenBank/DDBJ databases">
        <title>Black Yeasts Isolated from many extreme environments.</title>
        <authorList>
            <person name="Coleine C."/>
            <person name="Stajich J.E."/>
            <person name="Selbmann L."/>
        </authorList>
    </citation>
    <scope>NUCLEOTIDE SEQUENCE</scope>
    <source>
        <strain evidence="1">CCFEE 5312</strain>
    </source>
</reference>
<dbReference type="InterPro" id="IPR053204">
    <property type="entry name" value="Oxopyrrolidines_Biosynth-assoc"/>
</dbReference>
<proteinExistence type="predicted"/>
<sequence>MAVEHDARGPQFAATGDEFIAAQEQEPYPPPPEMLSAFKKLFSSSFTPMSEIAAEAVSQIIRDEPDQPNPDCGMLWRTLVEAVHQLTTYNDRFVEFVVELQKLPDGNCVFEHLPQFDNHWTEFGYDMAIWNSDDDDLAAKRQAQVNEHAFMAKLAVCGVSMLETEIDRAGFVFRSTCEFAPWELVHFPKIEEWYDEEDDEEWPEFRDRELELHNIKILNTKVPLAALWLQLTGQRLYEMRGELGGEHGWQDDALNVKWTGGKGVERALRVLETEVPVDDWGDCVGEVDAAIGARLRRTHEEDRRWRSSMR</sequence>
<dbReference type="Proteomes" id="UP001271007">
    <property type="component" value="Unassembled WGS sequence"/>
</dbReference>
<protein>
    <submittedName>
        <fullName evidence="1">Uncharacterized protein</fullName>
    </submittedName>
</protein>
<accession>A0AAJ0GGY3</accession>
<dbReference type="InterPro" id="IPR022085">
    <property type="entry name" value="OpdG"/>
</dbReference>
<name>A0AAJ0GGY3_9PEZI</name>
<keyword evidence="2" id="KW-1185">Reference proteome</keyword>
<comment type="caution">
    <text evidence="1">The sequence shown here is derived from an EMBL/GenBank/DDBJ whole genome shotgun (WGS) entry which is preliminary data.</text>
</comment>
<dbReference type="AlphaFoldDB" id="A0AAJ0GGY3"/>
<evidence type="ECO:0000313" key="2">
    <source>
        <dbReference type="Proteomes" id="UP001271007"/>
    </source>
</evidence>
<dbReference type="Pfam" id="PF12311">
    <property type="entry name" value="DUF3632"/>
    <property type="match status" value="1"/>
</dbReference>
<gene>
    <name evidence="1" type="ORF">LTR09_001472</name>
</gene>
<dbReference type="PANTHER" id="PTHR38797">
    <property type="entry name" value="NUCLEAR PORE COMPLEX PROTEIN NUP85-RELATED"/>
    <property type="match status" value="1"/>
</dbReference>
<evidence type="ECO:0000313" key="1">
    <source>
        <dbReference type="EMBL" id="KAK3057290.1"/>
    </source>
</evidence>
<dbReference type="EMBL" id="JAWDJX010000003">
    <property type="protein sequence ID" value="KAK3057290.1"/>
    <property type="molecule type" value="Genomic_DNA"/>
</dbReference>
<dbReference type="PANTHER" id="PTHR38797:SF4">
    <property type="entry name" value="NUCLEAR PORE COMPLEX PROTEIN NUP85"/>
    <property type="match status" value="1"/>
</dbReference>